<evidence type="ECO:0000259" key="2">
    <source>
        <dbReference type="Pfam" id="PF19066"/>
    </source>
</evidence>
<feature type="domain" description="Minor capsid protein P9 transmembrane helices" evidence="2">
    <location>
        <begin position="9"/>
        <end position="78"/>
    </location>
</feature>
<evidence type="ECO:0000313" key="3">
    <source>
        <dbReference type="EMBL" id="QHU32021.1"/>
    </source>
</evidence>
<protein>
    <recommendedName>
        <fullName evidence="2">Minor capsid protein P9 transmembrane helices domain-containing protein</fullName>
    </recommendedName>
</protein>
<keyword evidence="1" id="KW-0812">Transmembrane</keyword>
<name>A0A6C0LQK8_9ZZZZ</name>
<reference evidence="3" key="1">
    <citation type="journal article" date="2020" name="Nature">
        <title>Giant virus diversity and host interactions through global metagenomics.</title>
        <authorList>
            <person name="Schulz F."/>
            <person name="Roux S."/>
            <person name="Paez-Espino D."/>
            <person name="Jungbluth S."/>
            <person name="Walsh D.A."/>
            <person name="Denef V.J."/>
            <person name="McMahon K.D."/>
            <person name="Konstantinidis K.T."/>
            <person name="Eloe-Fadrosh E.A."/>
            <person name="Kyrpides N.C."/>
            <person name="Woyke T."/>
        </authorList>
    </citation>
    <scope>NUCLEOTIDE SEQUENCE</scope>
    <source>
        <strain evidence="3">GVMAG-M-3300027963-41</strain>
    </source>
</reference>
<dbReference type="AlphaFoldDB" id="A0A6C0LQK8"/>
<keyword evidence="1" id="KW-1133">Transmembrane helix</keyword>
<dbReference type="Pfam" id="PF19066">
    <property type="entry name" value="P9_TM"/>
    <property type="match status" value="1"/>
</dbReference>
<dbReference type="InterPro" id="IPR043915">
    <property type="entry name" value="P9_TM"/>
</dbReference>
<feature type="transmembrane region" description="Helical" evidence="1">
    <location>
        <begin position="62"/>
        <end position="80"/>
    </location>
</feature>
<keyword evidence="1" id="KW-0472">Membrane</keyword>
<accession>A0A6C0LQK8</accession>
<proteinExistence type="predicted"/>
<evidence type="ECO:0000256" key="1">
    <source>
        <dbReference type="SAM" id="Phobius"/>
    </source>
</evidence>
<sequence>MSSSRCNPFWVESPSILWEQWLDFFPFTEKARKCTANALNSLTRFGLYLGVLLAVLHQHGAYLGITLGIAILSVAAYYGMKQRNILREGFENGIVGPTLFTTPGATPPNFVGGIDVANKNISDVIGTKNRTYSLPNNPYMGVLVNEVLDNPTKPPAATVDTSDMARQLSDDTQDRLYGDPGDVFQHSQNQRTWIVPPSTSIPNDQESFQNWLFRVPGLSCKEGNLAVCQTGTEGGQIPWLAAP</sequence>
<dbReference type="EMBL" id="MN740534">
    <property type="protein sequence ID" value="QHU32021.1"/>
    <property type="molecule type" value="Genomic_DNA"/>
</dbReference>
<organism evidence="3">
    <name type="scientific">viral metagenome</name>
    <dbReference type="NCBI Taxonomy" id="1070528"/>
    <lineage>
        <taxon>unclassified sequences</taxon>
        <taxon>metagenomes</taxon>
        <taxon>organismal metagenomes</taxon>
    </lineage>
</organism>